<dbReference type="Gene3D" id="1.10.10.60">
    <property type="entry name" value="Homeodomain-like"/>
    <property type="match status" value="1"/>
</dbReference>
<keyword evidence="1" id="KW-0805">Transcription regulation</keyword>
<organism evidence="4 5">
    <name type="scientific">Trifolium subterraneum</name>
    <name type="common">Subterranean clover</name>
    <dbReference type="NCBI Taxonomy" id="3900"/>
    <lineage>
        <taxon>Eukaryota</taxon>
        <taxon>Viridiplantae</taxon>
        <taxon>Streptophyta</taxon>
        <taxon>Embryophyta</taxon>
        <taxon>Tracheophyta</taxon>
        <taxon>Spermatophyta</taxon>
        <taxon>Magnoliopsida</taxon>
        <taxon>eudicotyledons</taxon>
        <taxon>Gunneridae</taxon>
        <taxon>Pentapetalae</taxon>
        <taxon>rosids</taxon>
        <taxon>fabids</taxon>
        <taxon>Fabales</taxon>
        <taxon>Fabaceae</taxon>
        <taxon>Papilionoideae</taxon>
        <taxon>50 kb inversion clade</taxon>
        <taxon>NPAAA clade</taxon>
        <taxon>Hologalegina</taxon>
        <taxon>IRL clade</taxon>
        <taxon>Trifolieae</taxon>
        <taxon>Trifolium</taxon>
    </lineage>
</organism>
<protein>
    <recommendedName>
        <fullName evidence="6">Myb-like domain-containing protein</fullName>
    </recommendedName>
</protein>
<evidence type="ECO:0000256" key="3">
    <source>
        <dbReference type="ARBA" id="ARBA00023242"/>
    </source>
</evidence>
<dbReference type="PANTHER" id="PTHR43952:SF75">
    <property type="entry name" value="PROTEIN RADIALIS-LIKE 6"/>
    <property type="match status" value="1"/>
</dbReference>
<evidence type="ECO:0000313" key="5">
    <source>
        <dbReference type="Proteomes" id="UP000242715"/>
    </source>
</evidence>
<dbReference type="Proteomes" id="UP000242715">
    <property type="component" value="Unassembled WGS sequence"/>
</dbReference>
<gene>
    <name evidence="4" type="ORF">TSUD_60230</name>
</gene>
<dbReference type="GO" id="GO:0003700">
    <property type="term" value="F:DNA-binding transcription factor activity"/>
    <property type="evidence" value="ECO:0007669"/>
    <property type="project" value="InterPro"/>
</dbReference>
<proteinExistence type="predicted"/>
<dbReference type="PANTHER" id="PTHR43952">
    <property type="entry name" value="MYB FAMILY TRANSCRIPTION FACTOR-RELATED"/>
    <property type="match status" value="1"/>
</dbReference>
<accession>A0A2Z6N769</accession>
<dbReference type="AlphaFoldDB" id="A0A2Z6N769"/>
<keyword evidence="3" id="KW-0539">Nucleus</keyword>
<keyword evidence="2" id="KW-0804">Transcription</keyword>
<dbReference type="OrthoDB" id="1419099at2759"/>
<evidence type="ECO:0008006" key="6">
    <source>
        <dbReference type="Google" id="ProtNLM"/>
    </source>
</evidence>
<reference evidence="5" key="1">
    <citation type="journal article" date="2017" name="Front. Plant Sci.">
        <title>Climate Clever Clovers: New Paradigm to Reduce the Environmental Footprint of Ruminants by Breeding Low Methanogenic Forages Utilizing Haplotype Variation.</title>
        <authorList>
            <person name="Kaur P."/>
            <person name="Appels R."/>
            <person name="Bayer P.E."/>
            <person name="Keeble-Gagnere G."/>
            <person name="Wang J."/>
            <person name="Hirakawa H."/>
            <person name="Shirasawa K."/>
            <person name="Vercoe P."/>
            <person name="Stefanova K."/>
            <person name="Durmic Z."/>
            <person name="Nichols P."/>
            <person name="Revell C."/>
            <person name="Isobe S.N."/>
            <person name="Edwards D."/>
            <person name="Erskine W."/>
        </authorList>
    </citation>
    <scope>NUCLEOTIDE SEQUENCE [LARGE SCALE GENOMIC DNA]</scope>
    <source>
        <strain evidence="5">cv. Daliak</strain>
    </source>
</reference>
<dbReference type="InterPro" id="IPR009057">
    <property type="entry name" value="Homeodomain-like_sf"/>
</dbReference>
<evidence type="ECO:0000313" key="4">
    <source>
        <dbReference type="EMBL" id="GAU39656.1"/>
    </source>
</evidence>
<evidence type="ECO:0000256" key="2">
    <source>
        <dbReference type="ARBA" id="ARBA00023163"/>
    </source>
</evidence>
<evidence type="ECO:0000256" key="1">
    <source>
        <dbReference type="ARBA" id="ARBA00023015"/>
    </source>
</evidence>
<sequence>MASSSVKDTDNIEYFPNWTRKQQKQFDAAWVIHHDKPDIWEKIAQAVDDKSAEVKIYYEKLVELIKNIEAGNVPIPKYPEDEF</sequence>
<dbReference type="InterPro" id="IPR044636">
    <property type="entry name" value="RADIALIS-like"/>
</dbReference>
<dbReference type="EMBL" id="DF973772">
    <property type="protein sequence ID" value="GAU39656.1"/>
    <property type="molecule type" value="Genomic_DNA"/>
</dbReference>
<name>A0A2Z6N769_TRISU</name>
<keyword evidence="5" id="KW-1185">Reference proteome</keyword>
<dbReference type="SUPFAM" id="SSF46689">
    <property type="entry name" value="Homeodomain-like"/>
    <property type="match status" value="1"/>
</dbReference>